<protein>
    <submittedName>
        <fullName evidence="2">Thylakoid-associated protein sll1697</fullName>
    </submittedName>
</protein>
<feature type="domain" description="DUF362" evidence="1">
    <location>
        <begin position="36"/>
        <end position="249"/>
    </location>
</feature>
<dbReference type="Proteomes" id="UP001174909">
    <property type="component" value="Unassembled WGS sequence"/>
</dbReference>
<dbReference type="AlphaFoldDB" id="A0AA35XK52"/>
<dbReference type="EMBL" id="CASHTH010004289">
    <property type="protein sequence ID" value="CAI8055631.1"/>
    <property type="molecule type" value="Genomic_DNA"/>
</dbReference>
<sequence length="316" mass="34514">MRTKVGLAKTGRRRSNVFEALDNIRDALTPKVREQVLLKPNFLSSTNQLASSHVDAMRGALDFLLSTPHPPKEVIIAEGANEKFSGEAFQIFGYEALQAEYDLPIRLVDLHQETEWVETTVFLAERNEDTVRMPKIVTDCPCTISVAIAKTHDAGVVTLAMKNMIMGTLHKEDRIKMHGYHSHADRVLPREAQTLNINLLRLSRHLKPDIAIVDGTVGLQGNGPGGTDSVPLGIAVASGDVFAADAVTTKAMGFEPLGIGLFHYANEMGYGTADLDKIDIVGPAIETVATSFKPHETAELQFQWQEASPAEYLAAD</sequence>
<keyword evidence="3" id="KW-1185">Reference proteome</keyword>
<evidence type="ECO:0000313" key="2">
    <source>
        <dbReference type="EMBL" id="CAI8055631.1"/>
    </source>
</evidence>
<dbReference type="InterPro" id="IPR007160">
    <property type="entry name" value="DUF362"/>
</dbReference>
<name>A0AA35XK52_GEOBA</name>
<accession>A0AA35XK52</accession>
<dbReference type="Pfam" id="PF04015">
    <property type="entry name" value="DUF362"/>
    <property type="match status" value="1"/>
</dbReference>
<gene>
    <name evidence="2" type="ORF">GBAR_LOCUS30355</name>
</gene>
<organism evidence="2 3">
    <name type="scientific">Geodia barretti</name>
    <name type="common">Barrett's horny sponge</name>
    <dbReference type="NCBI Taxonomy" id="519541"/>
    <lineage>
        <taxon>Eukaryota</taxon>
        <taxon>Metazoa</taxon>
        <taxon>Porifera</taxon>
        <taxon>Demospongiae</taxon>
        <taxon>Heteroscleromorpha</taxon>
        <taxon>Tetractinellida</taxon>
        <taxon>Astrophorina</taxon>
        <taxon>Geodiidae</taxon>
        <taxon>Geodia</taxon>
    </lineage>
</organism>
<evidence type="ECO:0000259" key="1">
    <source>
        <dbReference type="Pfam" id="PF04015"/>
    </source>
</evidence>
<comment type="caution">
    <text evidence="2">The sequence shown here is derived from an EMBL/GenBank/DDBJ whole genome shotgun (WGS) entry which is preliminary data.</text>
</comment>
<proteinExistence type="predicted"/>
<evidence type="ECO:0000313" key="3">
    <source>
        <dbReference type="Proteomes" id="UP001174909"/>
    </source>
</evidence>
<reference evidence="2" key="1">
    <citation type="submission" date="2023-03" db="EMBL/GenBank/DDBJ databases">
        <authorList>
            <person name="Steffen K."/>
            <person name="Cardenas P."/>
        </authorList>
    </citation>
    <scope>NUCLEOTIDE SEQUENCE</scope>
</reference>